<dbReference type="Gene3D" id="3.40.50.620">
    <property type="entry name" value="HUPs"/>
    <property type="match status" value="1"/>
</dbReference>
<feature type="domain" description="UspA" evidence="2">
    <location>
        <begin position="68"/>
        <end position="212"/>
    </location>
</feature>
<protein>
    <recommendedName>
        <fullName evidence="2">UspA domain-containing protein</fullName>
    </recommendedName>
</protein>
<dbReference type="InterPro" id="IPR014729">
    <property type="entry name" value="Rossmann-like_a/b/a_fold"/>
</dbReference>
<dbReference type="SUPFAM" id="SSF52402">
    <property type="entry name" value="Adenine nucleotide alpha hydrolases-like"/>
    <property type="match status" value="1"/>
</dbReference>
<evidence type="ECO:0000256" key="1">
    <source>
        <dbReference type="SAM" id="MobiDB-lite"/>
    </source>
</evidence>
<dbReference type="OrthoDB" id="3213322at2"/>
<dbReference type="EMBL" id="QFKX01000002">
    <property type="protein sequence ID" value="PWH06632.1"/>
    <property type="molecule type" value="Genomic_DNA"/>
</dbReference>
<evidence type="ECO:0000259" key="2">
    <source>
        <dbReference type="Pfam" id="PF00582"/>
    </source>
</evidence>
<name>A0A2U2RL82_9MICO</name>
<feature type="compositionally biased region" description="Basic and acidic residues" evidence="1">
    <location>
        <begin position="24"/>
        <end position="40"/>
    </location>
</feature>
<feature type="region of interest" description="Disordered" evidence="1">
    <location>
        <begin position="1"/>
        <end position="67"/>
    </location>
</feature>
<evidence type="ECO:0000313" key="4">
    <source>
        <dbReference type="Proteomes" id="UP000245590"/>
    </source>
</evidence>
<organism evidence="3 4">
    <name type="scientific">Brachybacterium endophyticum</name>
    <dbReference type="NCBI Taxonomy" id="2182385"/>
    <lineage>
        <taxon>Bacteria</taxon>
        <taxon>Bacillati</taxon>
        <taxon>Actinomycetota</taxon>
        <taxon>Actinomycetes</taxon>
        <taxon>Micrococcales</taxon>
        <taxon>Dermabacteraceae</taxon>
        <taxon>Brachybacterium</taxon>
    </lineage>
</organism>
<accession>A0A2U2RL82</accession>
<keyword evidence="4" id="KW-1185">Reference proteome</keyword>
<proteinExistence type="predicted"/>
<dbReference type="Proteomes" id="UP000245590">
    <property type="component" value="Unassembled WGS sequence"/>
</dbReference>
<dbReference type="Pfam" id="PF00582">
    <property type="entry name" value="Usp"/>
    <property type="match status" value="1"/>
</dbReference>
<reference evidence="3 4" key="1">
    <citation type="submission" date="2018-05" db="EMBL/GenBank/DDBJ databases">
        <title>Brachybacterium sp. M1HQ-2T, whole genome shotgun sequence.</title>
        <authorList>
            <person name="Tuo L."/>
        </authorList>
    </citation>
    <scope>NUCLEOTIDE SEQUENCE [LARGE SCALE GENOMIC DNA]</scope>
    <source>
        <strain evidence="3 4">M1HQ-2</strain>
    </source>
</reference>
<dbReference type="CDD" id="cd00293">
    <property type="entry name" value="USP-like"/>
    <property type="match status" value="1"/>
</dbReference>
<gene>
    <name evidence="3" type="ORF">DEO23_06705</name>
</gene>
<comment type="caution">
    <text evidence="3">The sequence shown here is derived from an EMBL/GenBank/DDBJ whole genome shotgun (WGS) entry which is preliminary data.</text>
</comment>
<dbReference type="InterPro" id="IPR006016">
    <property type="entry name" value="UspA"/>
</dbReference>
<sequence length="230" mass="24994">MRRGADRSPTEGRRGAQWGHRRGCRDDRQALRRGAGDGRKWSAVNAHPDQTGDAPRPSGDAHRDRGPRQIVVGVVDERSRAVISVAAQYAKAFHATLTCVYVESTMLALGETPQGSLYAAGLAAEIDDPVFPDDLRDVVTEGVGGTPVEWKAVARRGTPTVELHEVAEDVDALMFVLGTRKPGLRDSMREFINGSVATQLSHRQVRPVVVVPLCVVGHDDDLPWMDDSEG</sequence>
<evidence type="ECO:0000313" key="3">
    <source>
        <dbReference type="EMBL" id="PWH06632.1"/>
    </source>
</evidence>
<feature type="compositionally biased region" description="Basic and acidic residues" evidence="1">
    <location>
        <begin position="1"/>
        <end position="14"/>
    </location>
</feature>
<dbReference type="AlphaFoldDB" id="A0A2U2RL82"/>